<gene>
    <name evidence="1" type="ORF">SAMN05421543_10921</name>
</gene>
<keyword evidence="2" id="KW-1185">Reference proteome</keyword>
<dbReference type="Gene3D" id="3.30.420.10">
    <property type="entry name" value="Ribonuclease H-like superfamily/Ribonuclease H"/>
    <property type="match status" value="1"/>
</dbReference>
<name>A0A1I7J9E3_9BACL</name>
<sequence>MACLSDTRFIVIDTETTGLPPHGRVVEIALAG</sequence>
<dbReference type="GO" id="GO:0003676">
    <property type="term" value="F:nucleic acid binding"/>
    <property type="evidence" value="ECO:0007669"/>
    <property type="project" value="InterPro"/>
</dbReference>
<dbReference type="EMBL" id="FPBV01000009">
    <property type="protein sequence ID" value="SFU81764.1"/>
    <property type="molecule type" value="Genomic_DNA"/>
</dbReference>
<dbReference type="SUPFAM" id="SSF53098">
    <property type="entry name" value="Ribonuclease H-like"/>
    <property type="match status" value="1"/>
</dbReference>
<organism evidence="1 2">
    <name type="scientific">Alicyclobacillus macrosporangiidus</name>
    <dbReference type="NCBI Taxonomy" id="392015"/>
    <lineage>
        <taxon>Bacteria</taxon>
        <taxon>Bacillati</taxon>
        <taxon>Bacillota</taxon>
        <taxon>Bacilli</taxon>
        <taxon>Bacillales</taxon>
        <taxon>Alicyclobacillaceae</taxon>
        <taxon>Alicyclobacillus</taxon>
    </lineage>
</organism>
<proteinExistence type="predicted"/>
<accession>A0A1I7J9E3</accession>
<dbReference type="Proteomes" id="UP000183508">
    <property type="component" value="Unassembled WGS sequence"/>
</dbReference>
<dbReference type="InterPro" id="IPR012337">
    <property type="entry name" value="RNaseH-like_sf"/>
</dbReference>
<evidence type="ECO:0000313" key="1">
    <source>
        <dbReference type="EMBL" id="SFU81764.1"/>
    </source>
</evidence>
<dbReference type="AlphaFoldDB" id="A0A1I7J9E3"/>
<evidence type="ECO:0000313" key="2">
    <source>
        <dbReference type="Proteomes" id="UP000183508"/>
    </source>
</evidence>
<reference evidence="2" key="1">
    <citation type="submission" date="2016-10" db="EMBL/GenBank/DDBJ databases">
        <authorList>
            <person name="Varghese N."/>
        </authorList>
    </citation>
    <scope>NUCLEOTIDE SEQUENCE [LARGE SCALE GENOMIC DNA]</scope>
    <source>
        <strain evidence="2">DSM 17980</strain>
    </source>
</reference>
<dbReference type="InterPro" id="IPR036397">
    <property type="entry name" value="RNaseH_sf"/>
</dbReference>
<protein>
    <submittedName>
        <fullName evidence="1">Exodeoxyribonuclease X</fullName>
    </submittedName>
</protein>